<evidence type="ECO:0000313" key="3">
    <source>
        <dbReference type="Proteomes" id="UP000245678"/>
    </source>
</evidence>
<proteinExistence type="predicted"/>
<keyword evidence="1" id="KW-0472">Membrane</keyword>
<evidence type="ECO:0000313" key="2">
    <source>
        <dbReference type="EMBL" id="PWK70831.1"/>
    </source>
</evidence>
<feature type="transmembrane region" description="Helical" evidence="1">
    <location>
        <begin position="21"/>
        <end position="40"/>
    </location>
</feature>
<gene>
    <name evidence="2" type="ORF">LX99_04538</name>
</gene>
<name>A0A316H190_9SPHI</name>
<accession>A0A316H190</accession>
<dbReference type="RefSeq" id="WP_109609872.1">
    <property type="nucleotide sequence ID" value="NZ_QGHA01000014.1"/>
</dbReference>
<protein>
    <submittedName>
        <fullName evidence="2">Uncharacterized protein</fullName>
    </submittedName>
</protein>
<keyword evidence="1" id="KW-1133">Transmembrane helix</keyword>
<dbReference type="Proteomes" id="UP000245678">
    <property type="component" value="Unassembled WGS sequence"/>
</dbReference>
<keyword evidence="1" id="KW-0812">Transmembrane</keyword>
<dbReference type="EMBL" id="QGHA01000014">
    <property type="protein sequence ID" value="PWK70831.1"/>
    <property type="molecule type" value="Genomic_DNA"/>
</dbReference>
<sequence length="155" mass="17636">MPEVLIFDKVNNLKPNFIVRWGLFTMIIIVLIAMLIAWNFDCVFQLAGECQLKNNTQQGSIIECMVDSKTLNRFGFEMMHRKVSFTEDKIMSQKYSGKIIGAKQNLLLVKMDSIGNNTTGILNGSLFRDGKKKIIQISIEDLNLFQILSLKAKSK</sequence>
<reference evidence="2 3" key="1">
    <citation type="submission" date="2018-05" db="EMBL/GenBank/DDBJ databases">
        <title>Genomic Encyclopedia of Archaeal and Bacterial Type Strains, Phase II (KMG-II): from individual species to whole genera.</title>
        <authorList>
            <person name="Goeker M."/>
        </authorList>
    </citation>
    <scope>NUCLEOTIDE SEQUENCE [LARGE SCALE GENOMIC DNA]</scope>
    <source>
        <strain evidence="2 3">DSM 19975</strain>
    </source>
</reference>
<organism evidence="2 3">
    <name type="scientific">Mucilaginibacter oryzae</name>
    <dbReference type="NCBI Taxonomy" id="468058"/>
    <lineage>
        <taxon>Bacteria</taxon>
        <taxon>Pseudomonadati</taxon>
        <taxon>Bacteroidota</taxon>
        <taxon>Sphingobacteriia</taxon>
        <taxon>Sphingobacteriales</taxon>
        <taxon>Sphingobacteriaceae</taxon>
        <taxon>Mucilaginibacter</taxon>
    </lineage>
</organism>
<keyword evidence="3" id="KW-1185">Reference proteome</keyword>
<evidence type="ECO:0000256" key="1">
    <source>
        <dbReference type="SAM" id="Phobius"/>
    </source>
</evidence>
<dbReference type="AlphaFoldDB" id="A0A316H190"/>
<comment type="caution">
    <text evidence="2">The sequence shown here is derived from an EMBL/GenBank/DDBJ whole genome shotgun (WGS) entry which is preliminary data.</text>
</comment>